<name>A0A9D3VB75_9ROSI</name>
<dbReference type="Proteomes" id="UP000828251">
    <property type="component" value="Unassembled WGS sequence"/>
</dbReference>
<dbReference type="AlphaFoldDB" id="A0A9D3VB75"/>
<dbReference type="EMBL" id="JAIQCV010000008">
    <property type="protein sequence ID" value="KAH1074443.1"/>
    <property type="molecule type" value="Genomic_DNA"/>
</dbReference>
<dbReference type="OrthoDB" id="10537213at2759"/>
<sequence>MMVAFEIVHHMKNKGRGKIGEVALKINIIKAYDSVNWEFLRPILPHRGLRQSDSLSLYLFILCAEGLSFLLSQVEVMALPDHGRHLGLPSLIGRNKKQVFGLQAHVQLEEQTSFSANMGFRNLHSFNLAMPGGVGFTLTRTLSLVVSSRLDTSRGVSFFLHWRVSIPLSFGGALGYECYWFRPGGGALGLGMRGELVNLVMPILLILACYCSL</sequence>
<evidence type="ECO:0000313" key="1">
    <source>
        <dbReference type="EMBL" id="KAH1074443.1"/>
    </source>
</evidence>
<proteinExistence type="predicted"/>
<accession>A0A9D3VB75</accession>
<comment type="caution">
    <text evidence="1">The sequence shown here is derived from an EMBL/GenBank/DDBJ whole genome shotgun (WGS) entry which is preliminary data.</text>
</comment>
<protein>
    <recommendedName>
        <fullName evidence="3">Reverse transcriptase domain-containing protein</fullName>
    </recommendedName>
</protein>
<evidence type="ECO:0008006" key="3">
    <source>
        <dbReference type="Google" id="ProtNLM"/>
    </source>
</evidence>
<reference evidence="1 2" key="1">
    <citation type="journal article" date="2021" name="Plant Biotechnol. J.">
        <title>Multi-omics assisted identification of the key and species-specific regulatory components of drought-tolerant mechanisms in Gossypium stocksii.</title>
        <authorList>
            <person name="Yu D."/>
            <person name="Ke L."/>
            <person name="Zhang D."/>
            <person name="Wu Y."/>
            <person name="Sun Y."/>
            <person name="Mei J."/>
            <person name="Sun J."/>
            <person name="Sun Y."/>
        </authorList>
    </citation>
    <scope>NUCLEOTIDE SEQUENCE [LARGE SCALE GENOMIC DNA]</scope>
    <source>
        <strain evidence="2">cv. E1</strain>
        <tissue evidence="1">Leaf</tissue>
    </source>
</reference>
<organism evidence="1 2">
    <name type="scientific">Gossypium stocksii</name>
    <dbReference type="NCBI Taxonomy" id="47602"/>
    <lineage>
        <taxon>Eukaryota</taxon>
        <taxon>Viridiplantae</taxon>
        <taxon>Streptophyta</taxon>
        <taxon>Embryophyta</taxon>
        <taxon>Tracheophyta</taxon>
        <taxon>Spermatophyta</taxon>
        <taxon>Magnoliopsida</taxon>
        <taxon>eudicotyledons</taxon>
        <taxon>Gunneridae</taxon>
        <taxon>Pentapetalae</taxon>
        <taxon>rosids</taxon>
        <taxon>malvids</taxon>
        <taxon>Malvales</taxon>
        <taxon>Malvaceae</taxon>
        <taxon>Malvoideae</taxon>
        <taxon>Gossypium</taxon>
    </lineage>
</organism>
<gene>
    <name evidence="1" type="ORF">J1N35_026771</name>
</gene>
<evidence type="ECO:0000313" key="2">
    <source>
        <dbReference type="Proteomes" id="UP000828251"/>
    </source>
</evidence>
<keyword evidence="2" id="KW-1185">Reference proteome</keyword>